<proteinExistence type="predicted"/>
<dbReference type="RefSeq" id="WP_284589968.1">
    <property type="nucleotide sequence ID" value="NZ_JASNVP010000009.1"/>
</dbReference>
<dbReference type="AlphaFoldDB" id="A0AAP4BVV0"/>
<sequence>MNKQREFLFPYPVPEDYPLLAPLLVKPLGLVLQPEAIVDFANFLEMAGLKLHDIEPAVHTFDIGWDDDHTIDFTPPNGSLTCVWSPDLPSSLAIDKNTGRVHGVLPSGPWNFSIHVGPQIKYDALGGSGSPHDDGQWIGALEDREPVDESLGVDVAALSPAQRARLRAELDKEEA</sequence>
<evidence type="ECO:0000313" key="2">
    <source>
        <dbReference type="Proteomes" id="UP001226160"/>
    </source>
</evidence>
<dbReference type="EMBL" id="JASNVP010000009">
    <property type="protein sequence ID" value="MDK4326793.1"/>
    <property type="molecule type" value="Genomic_DNA"/>
</dbReference>
<protein>
    <submittedName>
        <fullName evidence="1">Uncharacterized protein</fullName>
    </submittedName>
</protein>
<comment type="caution">
    <text evidence="1">The sequence shown here is derived from an EMBL/GenBank/DDBJ whole genome shotgun (WGS) entry which is preliminary data.</text>
</comment>
<dbReference type="Proteomes" id="UP001226160">
    <property type="component" value="Unassembled WGS sequence"/>
</dbReference>
<evidence type="ECO:0000313" key="1">
    <source>
        <dbReference type="EMBL" id="MDK4326793.1"/>
    </source>
</evidence>
<organism evidence="1 2">
    <name type="scientific">Corynebacterium propinquum</name>
    <dbReference type="NCBI Taxonomy" id="43769"/>
    <lineage>
        <taxon>Bacteria</taxon>
        <taxon>Bacillati</taxon>
        <taxon>Actinomycetota</taxon>
        <taxon>Actinomycetes</taxon>
        <taxon>Mycobacteriales</taxon>
        <taxon>Corynebacteriaceae</taxon>
        <taxon>Corynebacterium</taxon>
    </lineage>
</organism>
<accession>A0AAP4BVV0</accession>
<gene>
    <name evidence="1" type="ORF">QPX54_09800</name>
</gene>
<name>A0AAP4BVV0_9CORY</name>
<reference evidence="1" key="1">
    <citation type="submission" date="2023-05" db="EMBL/GenBank/DDBJ databases">
        <title>Metabolic capabilities are highly conserved among human nasal-associated Corynebacterium species in pangenomic analyses.</title>
        <authorList>
            <person name="Tran T.H."/>
            <person name="Roberts A.Q."/>
            <person name="Escapa I.F."/>
            <person name="Gao W."/>
            <person name="Conlan S."/>
            <person name="Kong H."/>
            <person name="Segre J.A."/>
            <person name="Kelly M.S."/>
            <person name="Lemon K.P."/>
        </authorList>
    </citation>
    <scope>NUCLEOTIDE SEQUENCE</scope>
    <source>
        <strain evidence="1">KPL2654</strain>
    </source>
</reference>